<keyword evidence="7 10" id="KW-1133">Transmembrane helix</keyword>
<feature type="transmembrane region" description="Helical" evidence="10">
    <location>
        <begin position="357"/>
        <end position="377"/>
    </location>
</feature>
<keyword evidence="3" id="KW-1003">Cell membrane</keyword>
<evidence type="ECO:0000256" key="10">
    <source>
        <dbReference type="SAM" id="Phobius"/>
    </source>
</evidence>
<feature type="transmembrane region" description="Helical" evidence="10">
    <location>
        <begin position="21"/>
        <end position="44"/>
    </location>
</feature>
<feature type="transmembrane region" description="Helical" evidence="10">
    <location>
        <begin position="82"/>
        <end position="106"/>
    </location>
</feature>
<dbReference type="RefSeq" id="WP_206707281.1">
    <property type="nucleotide sequence ID" value="NZ_CP059066.1"/>
</dbReference>
<evidence type="ECO:0000256" key="5">
    <source>
        <dbReference type="ARBA" id="ARBA00022692"/>
    </source>
</evidence>
<dbReference type="AlphaFoldDB" id="A0A8A0RPW6"/>
<keyword evidence="9 10" id="KW-0472">Membrane</keyword>
<feature type="transmembrane region" description="Helical" evidence="10">
    <location>
        <begin position="316"/>
        <end position="336"/>
    </location>
</feature>
<feature type="transmembrane region" description="Helical" evidence="10">
    <location>
        <begin position="198"/>
        <end position="222"/>
    </location>
</feature>
<evidence type="ECO:0000313" key="12">
    <source>
        <dbReference type="Proteomes" id="UP000662904"/>
    </source>
</evidence>
<keyword evidence="12" id="KW-1185">Reference proteome</keyword>
<evidence type="ECO:0000256" key="4">
    <source>
        <dbReference type="ARBA" id="ARBA00022538"/>
    </source>
</evidence>
<reference evidence="11" key="1">
    <citation type="submission" date="2020-07" db="EMBL/GenBank/DDBJ databases">
        <title>Koleobacter methoxysyntrophicus gen. nov., sp. nov., a novel anaerobic bacterium isolated from deep subsurface oil field and proposal of Koleobacterales ord. nov. in the phylum Firmicutes.</title>
        <authorList>
            <person name="Sakamoto S."/>
            <person name="Tamaki H."/>
        </authorList>
    </citation>
    <scope>NUCLEOTIDE SEQUENCE</scope>
    <source>
        <strain evidence="11">NRmbB1</strain>
    </source>
</reference>
<sequence length="452" mass="49426">MIAINLMKSRHNIIQLKPTQVLALGFAGIIFIGTLILNLPIATVSRQSPGFINALFTATSAVCVTGLVVVDTGTYWSTLGQVVILILIQVGGLGIMTMATMVFLLLGKRITLRERLVIQEALNQFSIAGVVRLVRYILFLTFIVETSGALLLSFRFIPKYGMIRGLYYSIFHSISAFNNAGFDLIGGFKSFTPFKQDIWVNLVIMGLIILGGLGFTVIIDLIHHRNLNRVSLHSKLVLLLTFSLLILGFSTIFFLEFNNPDTLKPLPLIGKITASMFHSVTPRTAGFNTLPTEKLNTATQFFTMLFMFIGGSPGSTAGGIKTTTFGAIIITVWSIIRGRSDAVIFKKTIPSFIIYKSLSIIIIALVLISVITMILTITEKADFMSVIFEVFSAFGTVGLSLGLTPELSPAGKILIILTMFSGRVGPLTLALAFSVRRKKVTIKYPEEKILVG</sequence>
<dbReference type="PANTHER" id="PTHR32024">
    <property type="entry name" value="TRK SYSTEM POTASSIUM UPTAKE PROTEIN TRKG-RELATED"/>
    <property type="match status" value="1"/>
</dbReference>
<dbReference type="InterPro" id="IPR003445">
    <property type="entry name" value="Cat_transpt"/>
</dbReference>
<gene>
    <name evidence="11" type="primary">ktrB_1</name>
    <name evidence="11" type="ORF">H0A61_02338</name>
</gene>
<keyword evidence="2" id="KW-0813">Transport</keyword>
<feature type="transmembrane region" description="Helical" evidence="10">
    <location>
        <begin position="50"/>
        <end position="70"/>
    </location>
</feature>
<dbReference type="EMBL" id="CP059066">
    <property type="protein sequence ID" value="QSQ09952.1"/>
    <property type="molecule type" value="Genomic_DNA"/>
</dbReference>
<evidence type="ECO:0000256" key="1">
    <source>
        <dbReference type="ARBA" id="ARBA00004651"/>
    </source>
</evidence>
<dbReference type="PANTHER" id="PTHR32024:SF1">
    <property type="entry name" value="KTR SYSTEM POTASSIUM UPTAKE PROTEIN B"/>
    <property type="match status" value="1"/>
</dbReference>
<dbReference type="InterPro" id="IPR004772">
    <property type="entry name" value="TrkH"/>
</dbReference>
<organism evidence="11 12">
    <name type="scientific">Koleobacter methoxysyntrophicus</name>
    <dbReference type="NCBI Taxonomy" id="2751313"/>
    <lineage>
        <taxon>Bacteria</taxon>
        <taxon>Bacillati</taxon>
        <taxon>Bacillota</taxon>
        <taxon>Clostridia</taxon>
        <taxon>Koleobacterales</taxon>
        <taxon>Koleobacteraceae</taxon>
        <taxon>Koleobacter</taxon>
    </lineage>
</organism>
<accession>A0A8A0RPW6</accession>
<proteinExistence type="predicted"/>
<comment type="subcellular location">
    <subcellularLocation>
        <location evidence="1">Cell membrane</location>
        <topology evidence="1">Multi-pass membrane protein</topology>
    </subcellularLocation>
</comment>
<evidence type="ECO:0000256" key="7">
    <source>
        <dbReference type="ARBA" id="ARBA00022989"/>
    </source>
</evidence>
<evidence type="ECO:0000256" key="8">
    <source>
        <dbReference type="ARBA" id="ARBA00023065"/>
    </source>
</evidence>
<keyword evidence="8" id="KW-0406">Ion transport</keyword>
<protein>
    <submittedName>
        <fullName evidence="11">Ktr system potassium uptake protein B</fullName>
    </submittedName>
</protein>
<feature type="transmembrane region" description="Helical" evidence="10">
    <location>
        <begin position="413"/>
        <end position="435"/>
    </location>
</feature>
<evidence type="ECO:0000313" key="11">
    <source>
        <dbReference type="EMBL" id="QSQ09952.1"/>
    </source>
</evidence>
<dbReference type="Proteomes" id="UP000662904">
    <property type="component" value="Chromosome"/>
</dbReference>
<dbReference type="KEGG" id="kme:H0A61_02338"/>
<feature type="transmembrane region" description="Helical" evidence="10">
    <location>
        <begin position="234"/>
        <end position="255"/>
    </location>
</feature>
<evidence type="ECO:0000256" key="9">
    <source>
        <dbReference type="ARBA" id="ARBA00023136"/>
    </source>
</evidence>
<evidence type="ECO:0000256" key="2">
    <source>
        <dbReference type="ARBA" id="ARBA00022448"/>
    </source>
</evidence>
<dbReference type="NCBIfam" id="TIGR00933">
    <property type="entry name" value="2a38"/>
    <property type="match status" value="1"/>
</dbReference>
<keyword evidence="6" id="KW-0630">Potassium</keyword>
<name>A0A8A0RPW6_9FIRM</name>
<evidence type="ECO:0000256" key="6">
    <source>
        <dbReference type="ARBA" id="ARBA00022958"/>
    </source>
</evidence>
<dbReference type="Pfam" id="PF02386">
    <property type="entry name" value="TrkH"/>
    <property type="match status" value="1"/>
</dbReference>
<feature type="transmembrane region" description="Helical" evidence="10">
    <location>
        <begin position="166"/>
        <end position="186"/>
    </location>
</feature>
<dbReference type="GO" id="GO:0015379">
    <property type="term" value="F:potassium:chloride symporter activity"/>
    <property type="evidence" value="ECO:0007669"/>
    <property type="project" value="InterPro"/>
</dbReference>
<keyword evidence="5 10" id="KW-0812">Transmembrane</keyword>
<keyword evidence="4" id="KW-0633">Potassium transport</keyword>
<dbReference type="GO" id="GO:0005886">
    <property type="term" value="C:plasma membrane"/>
    <property type="evidence" value="ECO:0007669"/>
    <property type="project" value="UniProtKB-SubCell"/>
</dbReference>
<evidence type="ECO:0000256" key="3">
    <source>
        <dbReference type="ARBA" id="ARBA00022475"/>
    </source>
</evidence>
<feature type="transmembrane region" description="Helical" evidence="10">
    <location>
        <begin position="133"/>
        <end position="154"/>
    </location>
</feature>